<feature type="domain" description="4-oxalocrotonate tautomerase-like" evidence="3">
    <location>
        <begin position="87"/>
        <end position="138"/>
    </location>
</feature>
<reference evidence="4 5" key="1">
    <citation type="submission" date="2024-04" db="EMBL/GenBank/DDBJ databases">
        <title>draft genome sequnece of Paenibacillus filicis.</title>
        <authorList>
            <person name="Kim D.-U."/>
        </authorList>
    </citation>
    <scope>NUCLEOTIDE SEQUENCE [LARGE SCALE GENOMIC DNA]</scope>
    <source>
        <strain evidence="4 5">KACC14197</strain>
    </source>
</reference>
<gene>
    <name evidence="4" type="ORF">WMW72_15330</name>
</gene>
<name>A0ABU9DK95_9BACL</name>
<keyword evidence="2" id="KW-0413">Isomerase</keyword>
<dbReference type="Gene3D" id="3.30.429.10">
    <property type="entry name" value="Macrophage Migration Inhibitory Factor"/>
    <property type="match status" value="2"/>
</dbReference>
<dbReference type="InterPro" id="IPR004370">
    <property type="entry name" value="4-OT-like_dom"/>
</dbReference>
<comment type="similarity">
    <text evidence="1">Belongs to the 4-oxalocrotonate tautomerase family.</text>
</comment>
<organism evidence="4 5">
    <name type="scientific">Paenibacillus filicis</name>
    <dbReference type="NCBI Taxonomy" id="669464"/>
    <lineage>
        <taxon>Bacteria</taxon>
        <taxon>Bacillati</taxon>
        <taxon>Bacillota</taxon>
        <taxon>Bacilli</taxon>
        <taxon>Bacillales</taxon>
        <taxon>Paenibacillaceae</taxon>
        <taxon>Paenibacillus</taxon>
    </lineage>
</organism>
<evidence type="ECO:0000313" key="5">
    <source>
        <dbReference type="Proteomes" id="UP001469365"/>
    </source>
</evidence>
<sequence>METWTGVAVETKGRWIHEATEIGATLFNIPPDKILVLIREYPSVNFGQAGANGADPEFAAKSRSTAWGTEETYDDGQSPVPNTAVIAIDVWDVYSQEQKNEWAAALTALTGELIGTPADKVLILFRDLPPGHWAQGGVTGAHPAFLAASRQVAAASASEQV</sequence>
<protein>
    <submittedName>
        <fullName evidence="4">Tautomerase family protein</fullName>
    </submittedName>
</protein>
<dbReference type="EMBL" id="JBBPCC010000009">
    <property type="protein sequence ID" value="MEK8129277.1"/>
    <property type="molecule type" value="Genomic_DNA"/>
</dbReference>
<dbReference type="Proteomes" id="UP001469365">
    <property type="component" value="Unassembled WGS sequence"/>
</dbReference>
<evidence type="ECO:0000256" key="2">
    <source>
        <dbReference type="ARBA" id="ARBA00023235"/>
    </source>
</evidence>
<comment type="caution">
    <text evidence="4">The sequence shown here is derived from an EMBL/GenBank/DDBJ whole genome shotgun (WGS) entry which is preliminary data.</text>
</comment>
<dbReference type="Pfam" id="PF01361">
    <property type="entry name" value="Tautomerase"/>
    <property type="match status" value="1"/>
</dbReference>
<dbReference type="InterPro" id="IPR014347">
    <property type="entry name" value="Tautomerase/MIF_sf"/>
</dbReference>
<dbReference type="PANTHER" id="PTHR35530">
    <property type="entry name" value="TAUTOMERASE-RELATED"/>
    <property type="match status" value="1"/>
</dbReference>
<accession>A0ABU9DK95</accession>
<evidence type="ECO:0000259" key="3">
    <source>
        <dbReference type="Pfam" id="PF01361"/>
    </source>
</evidence>
<evidence type="ECO:0000256" key="1">
    <source>
        <dbReference type="ARBA" id="ARBA00006723"/>
    </source>
</evidence>
<evidence type="ECO:0000313" key="4">
    <source>
        <dbReference type="EMBL" id="MEK8129277.1"/>
    </source>
</evidence>
<dbReference type="PANTHER" id="PTHR35530:SF2">
    <property type="entry name" value="BSL4019 PROTEIN"/>
    <property type="match status" value="1"/>
</dbReference>
<keyword evidence="5" id="KW-1185">Reference proteome</keyword>
<proteinExistence type="inferred from homology"/>
<dbReference type="SUPFAM" id="SSF55331">
    <property type="entry name" value="Tautomerase/MIF"/>
    <property type="match status" value="2"/>
</dbReference>